<dbReference type="RefSeq" id="XP_021874241.1">
    <property type="nucleotide sequence ID" value="XM_022019243.1"/>
</dbReference>
<dbReference type="InterPro" id="IPR051970">
    <property type="entry name" value="TEL2_Regulation"/>
</dbReference>
<dbReference type="Proteomes" id="UP000193218">
    <property type="component" value="Unassembled WGS sequence"/>
</dbReference>
<dbReference type="GO" id="GO:0051083">
    <property type="term" value="P:'de novo' cotranslational protein folding"/>
    <property type="evidence" value="ECO:0007669"/>
    <property type="project" value="TreeGrafter"/>
</dbReference>
<feature type="region of interest" description="Disordered" evidence="2">
    <location>
        <begin position="639"/>
        <end position="661"/>
    </location>
</feature>
<dbReference type="GO" id="GO:0005829">
    <property type="term" value="C:cytosol"/>
    <property type="evidence" value="ECO:0007669"/>
    <property type="project" value="TreeGrafter"/>
</dbReference>
<dbReference type="InterPro" id="IPR038528">
    <property type="entry name" value="TEL2_C_sf"/>
</dbReference>
<gene>
    <name evidence="4" type="ORF">BD324DRAFT_7606</name>
</gene>
<dbReference type="InParanoid" id="A0A1Y1URK1"/>
<dbReference type="OrthoDB" id="10254187at2759"/>
<evidence type="ECO:0000259" key="3">
    <source>
        <dbReference type="Pfam" id="PF10193"/>
    </source>
</evidence>
<dbReference type="InterPro" id="IPR019337">
    <property type="entry name" value="Telomere_length_regulation_dom"/>
</dbReference>
<evidence type="ECO:0000256" key="1">
    <source>
        <dbReference type="ARBA" id="ARBA00006133"/>
    </source>
</evidence>
<dbReference type="GeneID" id="33561052"/>
<feature type="region of interest" description="Disordered" evidence="2">
    <location>
        <begin position="587"/>
        <end position="625"/>
    </location>
</feature>
<organism evidence="4 5">
    <name type="scientific">Kockovaella imperatae</name>
    <dbReference type="NCBI Taxonomy" id="4999"/>
    <lineage>
        <taxon>Eukaryota</taxon>
        <taxon>Fungi</taxon>
        <taxon>Dikarya</taxon>
        <taxon>Basidiomycota</taxon>
        <taxon>Agaricomycotina</taxon>
        <taxon>Tremellomycetes</taxon>
        <taxon>Tremellales</taxon>
        <taxon>Cuniculitremaceae</taxon>
        <taxon>Kockovaella</taxon>
    </lineage>
</organism>
<dbReference type="PANTHER" id="PTHR15830">
    <property type="entry name" value="TELOMERE LENGTH REGULATION PROTEIN TEL2 FAMILY MEMBER"/>
    <property type="match status" value="1"/>
</dbReference>
<dbReference type="Gene3D" id="1.25.40.720">
    <property type="entry name" value="Telomere length regulation protein 2, C-terminal domain"/>
    <property type="match status" value="1"/>
</dbReference>
<keyword evidence="5" id="KW-1185">Reference proteome</keyword>
<sequence length="1104" mass="120050">MTLSSDGAVQSLKDLRNALRDATSELDIDSFTFLLSSTLQNLSLHPTSVPPQNVSNTLKAIERYLGSVQHSLLTVALPTYLSALDVGARSLLDRFFVPPKIANPSSLALGRAIALVSYSSLLALVAPVISSNKERTTALPAQSREYVLHLLDVLGAEYGIDQLYWAIWGDTTTSDHNVSAESSKSGNIKMHKWEETVRTAISIPAKVANAWGKWKSEGWAGDIPQGLVTRYFDRFVVKLESLMYQESHSSRGESAIIRIVFERLIAIGLLNTPPTKDHSPDASLLRPLLPPLLSHLHPDPDDPLPPYSSGYLPGIFLPLSGAALAAFVYSLLSYLAFHLDKNTALEQPNEQVKRAASIFSSILGQPDAEGEAWDAVLRCVSRASVIRNDAREVKAGIIVSWVASGSLTCIMNFTDSILDLWTDPRHIKYALYDHQYQLTYTLIRAISLVDPFEPFLVRLSHRPKFLSAMQSYLAHPDPAIRRLGMLVAEIVSERTVVDDPADAQQSQIDEVEELKAGLDVEGEIAATRKPIKGGKRLRFGGGMWDGPGEGKDEARRLRSVVGVRDNDASLADVKGTSAWILGWKTETEESPETSAPEHTSIEAIPIVPRSARATTKKPLEKQAARPKIVMLDDEQVADPLQGYDIPSPASSRSSSPTPSFLEEVTADPSLAIDAAGKKKIKRPVYVSQLMALLREREKPDHLEMALKWGESLIRSKRSFGGELEENAVNLATLTVALNNPFNLDHFDESRQGILNALVVCSPRKVAPCLCELYFIGSYSLHQRSVILTAIAMGARELAGMTVPTAPKTKKIDFPSKTLPPALHKMYISAGDLPAGQLEAAIDGVRGLLLSKGAKRGEETVPELAKEKRLRVGSRVASKVSEVGSLSDRQMTAAPNGNKSQIPVVPFRDIAAEYFILPLINRFWQHFQDASLRQSRALSSGTRYRGAGTGLLLSPMALEKFLMTLSLLLHAARHSSVYLAVLAPEALELAAAMGAQHLSQPDLLDENVPEGKEASIVGAALEMALVVLDASRDLDGGRTLAMDKHALLMAVGEWASGVFKLEEHGNGVKAAGQGGLREGRVRAAAAGVVVKVSDIAEKWGRLSIM</sequence>
<feature type="compositionally biased region" description="Low complexity" evidence="2">
    <location>
        <begin position="646"/>
        <end position="659"/>
    </location>
</feature>
<dbReference type="Pfam" id="PF10193">
    <property type="entry name" value="Telomere_reg-2"/>
    <property type="match status" value="1"/>
</dbReference>
<reference evidence="4 5" key="1">
    <citation type="submission" date="2017-03" db="EMBL/GenBank/DDBJ databases">
        <title>Widespread Adenine N6-methylation of Active Genes in Fungi.</title>
        <authorList>
            <consortium name="DOE Joint Genome Institute"/>
            <person name="Mondo S.J."/>
            <person name="Dannebaum R.O."/>
            <person name="Kuo R.C."/>
            <person name="Louie K.B."/>
            <person name="Bewick A.J."/>
            <person name="Labutti K."/>
            <person name="Haridas S."/>
            <person name="Kuo A."/>
            <person name="Salamov A."/>
            <person name="Ahrendt S.R."/>
            <person name="Lau R."/>
            <person name="Bowen B.P."/>
            <person name="Lipzen A."/>
            <person name="Sullivan W."/>
            <person name="Andreopoulos W.B."/>
            <person name="Clum A."/>
            <person name="Lindquist E."/>
            <person name="Daum C."/>
            <person name="Northen T.R."/>
            <person name="Ramamoorthy G."/>
            <person name="Schmitz R.J."/>
            <person name="Gryganskyi A."/>
            <person name="Culley D."/>
            <person name="Magnuson J."/>
            <person name="James T.Y."/>
            <person name="O'Malley M.A."/>
            <person name="Stajich J.E."/>
            <person name="Spatafora J.W."/>
            <person name="Visel A."/>
            <person name="Grigoriev I.V."/>
        </authorList>
    </citation>
    <scope>NUCLEOTIDE SEQUENCE [LARGE SCALE GENOMIC DNA]</scope>
    <source>
        <strain evidence="4 5">NRRL Y-17943</strain>
    </source>
</reference>
<evidence type="ECO:0000256" key="2">
    <source>
        <dbReference type="SAM" id="MobiDB-lite"/>
    </source>
</evidence>
<dbReference type="STRING" id="4999.A0A1Y1URK1"/>
<feature type="domain" description="Telomere length regulation protein conserved" evidence="3">
    <location>
        <begin position="683"/>
        <end position="794"/>
    </location>
</feature>
<evidence type="ECO:0000313" key="5">
    <source>
        <dbReference type="Proteomes" id="UP000193218"/>
    </source>
</evidence>
<comment type="caution">
    <text evidence="4">The sequence shown here is derived from an EMBL/GenBank/DDBJ whole genome shotgun (WGS) entry which is preliminary data.</text>
</comment>
<dbReference type="PANTHER" id="PTHR15830:SF10">
    <property type="entry name" value="TELOMERE LENGTH REGULATION PROTEIN TEL2 HOMOLOG"/>
    <property type="match status" value="1"/>
</dbReference>
<dbReference type="EMBL" id="NBSH01000001">
    <property type="protein sequence ID" value="ORX40562.1"/>
    <property type="molecule type" value="Genomic_DNA"/>
</dbReference>
<name>A0A1Y1URK1_9TREE</name>
<dbReference type="AlphaFoldDB" id="A0A1Y1URK1"/>
<dbReference type="GO" id="GO:0051879">
    <property type="term" value="F:Hsp90 protein binding"/>
    <property type="evidence" value="ECO:0007669"/>
    <property type="project" value="TreeGrafter"/>
</dbReference>
<comment type="similarity">
    <text evidence="1">Belongs to the TEL2 family.</text>
</comment>
<evidence type="ECO:0000313" key="4">
    <source>
        <dbReference type="EMBL" id="ORX40562.1"/>
    </source>
</evidence>
<accession>A0A1Y1URK1</accession>
<protein>
    <submittedName>
        <fullName evidence="4">Telomere length regulation protein-domain-containing protein</fullName>
    </submittedName>
</protein>
<proteinExistence type="inferred from homology"/>
<dbReference type="GO" id="GO:0042162">
    <property type="term" value="F:telomeric DNA binding"/>
    <property type="evidence" value="ECO:0007669"/>
    <property type="project" value="TreeGrafter"/>
</dbReference>